<dbReference type="InterPro" id="IPR012340">
    <property type="entry name" value="NA-bd_OB-fold"/>
</dbReference>
<evidence type="ECO:0000313" key="8">
    <source>
        <dbReference type="Proteomes" id="UP000798488"/>
    </source>
</evidence>
<keyword evidence="2" id="KW-0479">Metal-binding</keyword>
<protein>
    <submittedName>
        <fullName evidence="7">Ribonuclease G</fullName>
        <ecNumber evidence="7">3.1.26.-</ecNumber>
    </submittedName>
</protein>
<evidence type="ECO:0000259" key="6">
    <source>
        <dbReference type="PROSITE" id="PS50926"/>
    </source>
</evidence>
<reference evidence="7" key="1">
    <citation type="submission" date="2016-02" db="EMBL/GenBank/DDBJ databases">
        <title>Draft Genome Sequence of Sporotomaculum syntrophicum Strain FB, a Syntrophic Benzoate Degrader.</title>
        <authorList>
            <person name="Nobu M.K."/>
            <person name="Narihiro T."/>
            <person name="Qiu Y.-L."/>
            <person name="Ohashi A."/>
            <person name="Liu W.-T."/>
            <person name="Yuji S."/>
        </authorList>
    </citation>
    <scope>NUCLEOTIDE SEQUENCE</scope>
    <source>
        <strain evidence="7">FB</strain>
    </source>
</reference>
<evidence type="ECO:0000256" key="4">
    <source>
        <dbReference type="ARBA" id="ARBA00022842"/>
    </source>
</evidence>
<evidence type="ECO:0000313" key="7">
    <source>
        <dbReference type="EMBL" id="KAF1085614.1"/>
    </source>
</evidence>
<proteinExistence type="predicted"/>
<keyword evidence="8" id="KW-1185">Reference proteome</keyword>
<accession>A0A9D2WQK0</accession>
<dbReference type="Gene3D" id="3.40.1260.20">
    <property type="entry name" value="Ribonuclease E, catalytic domain"/>
    <property type="match status" value="1"/>
</dbReference>
<dbReference type="Pfam" id="PF10150">
    <property type="entry name" value="RNase_E_G"/>
    <property type="match status" value="1"/>
</dbReference>
<dbReference type="GO" id="GO:0016787">
    <property type="term" value="F:hydrolase activity"/>
    <property type="evidence" value="ECO:0007669"/>
    <property type="project" value="UniProtKB-KW"/>
</dbReference>
<dbReference type="Proteomes" id="UP000798488">
    <property type="component" value="Unassembled WGS sequence"/>
</dbReference>
<keyword evidence="5" id="KW-0694">RNA-binding</keyword>
<dbReference type="SUPFAM" id="SSF50249">
    <property type="entry name" value="Nucleic acid-binding proteins"/>
    <property type="match status" value="2"/>
</dbReference>
<gene>
    <name evidence="7" type="primary">rng</name>
    <name evidence="7" type="ORF">SPSYN_01757</name>
</gene>
<dbReference type="CDD" id="cd04453">
    <property type="entry name" value="S1_RNase_E"/>
    <property type="match status" value="1"/>
</dbReference>
<keyword evidence="4" id="KW-0460">Magnesium</keyword>
<evidence type="ECO:0000256" key="2">
    <source>
        <dbReference type="ARBA" id="ARBA00022723"/>
    </source>
</evidence>
<dbReference type="PANTHER" id="PTHR30001:SF0">
    <property type="entry name" value="RIBONUCLEASE G"/>
    <property type="match status" value="1"/>
</dbReference>
<dbReference type="AlphaFoldDB" id="A0A9D2WQK0"/>
<sequence length="562" mass="62625">MFKEIIINVGEEETRVAVLENKVLVEVYIERAPNQRLVGNIFKGQVENVLPGMQASFVDIGLEKNAFLYVEDAIPARTPEAGPGNSALGINICDILKQGQEVIVQIIKEPIGTKGARVTTHITLPGRYLVLMPNVDYIGISRRIEEEKERDRLREMAARVKPKGMGVIVRTVAEGVDEEELGLDIEMLVNLWGKIVNRSNHGPVPNLLHRDLELVQRILRDIFTEDVDRLIIDSSYEYEKILDLLDILGPRLKVKVLLDDRKNLFEDNNLDLEIEKALRNTVWLKCGGYIVIDQAEALTAIDVNTGKYVGSTNLEDTVLKTNLDAAVEIARQLRLRNIGGIIIVDFIDMNSEEHQRQVLAELEQEIRKDKTKTNILGITQLGLVEMTRKKVRPSLAEVLQKACPYCEGRGKVLSEETVGINIKQQIYQMAKQTGADTILVEANPLVAARLIGSGGAGLRDLEARTGKTLYIRGSAEQHIESVTMRPIYDQADIQANNQPVKLGQVLDVVVEEPHTSNLNNGIARVDGFIIDIEEGGSRVGETVTVEVNKVFRTYARAKLIKG</sequence>
<evidence type="ECO:0000256" key="5">
    <source>
        <dbReference type="ARBA" id="ARBA00022884"/>
    </source>
</evidence>
<dbReference type="PROSITE" id="PS50926">
    <property type="entry name" value="TRAM"/>
    <property type="match status" value="1"/>
</dbReference>
<keyword evidence="3 7" id="KW-0378">Hydrolase</keyword>
<organism evidence="7 8">
    <name type="scientific">Sporotomaculum syntrophicum</name>
    <dbReference type="NCBI Taxonomy" id="182264"/>
    <lineage>
        <taxon>Bacteria</taxon>
        <taxon>Bacillati</taxon>
        <taxon>Bacillota</taxon>
        <taxon>Clostridia</taxon>
        <taxon>Eubacteriales</taxon>
        <taxon>Desulfallaceae</taxon>
        <taxon>Sporotomaculum</taxon>
    </lineage>
</organism>
<dbReference type="EMBL" id="LSRS01000003">
    <property type="protein sequence ID" value="KAF1085614.1"/>
    <property type="molecule type" value="Genomic_DNA"/>
</dbReference>
<dbReference type="InterPro" id="IPR003029">
    <property type="entry name" value="S1_domain"/>
</dbReference>
<dbReference type="InterPro" id="IPR019307">
    <property type="entry name" value="RNA-bd_AU-1/RNase_E/G"/>
</dbReference>
<dbReference type="GO" id="GO:0006364">
    <property type="term" value="P:rRNA processing"/>
    <property type="evidence" value="ECO:0007669"/>
    <property type="project" value="TreeGrafter"/>
</dbReference>
<comment type="caution">
    <text evidence="7">The sequence shown here is derived from an EMBL/GenBank/DDBJ whole genome shotgun (WGS) entry which is preliminary data.</text>
</comment>
<dbReference type="Gene3D" id="2.40.50.140">
    <property type="entry name" value="Nucleic acid-binding proteins"/>
    <property type="match status" value="1"/>
</dbReference>
<dbReference type="GO" id="GO:0003723">
    <property type="term" value="F:RNA binding"/>
    <property type="evidence" value="ECO:0007669"/>
    <property type="project" value="UniProtKB-KW"/>
</dbReference>
<dbReference type="InterPro" id="IPR002792">
    <property type="entry name" value="TRAM_dom"/>
</dbReference>
<feature type="domain" description="TRAM" evidence="6">
    <location>
        <begin position="499"/>
        <end position="561"/>
    </location>
</feature>
<dbReference type="RefSeq" id="WP_161822055.1">
    <property type="nucleotide sequence ID" value="NZ_LSRS01000003.1"/>
</dbReference>
<name>A0A9D2WQK0_9FIRM</name>
<dbReference type="NCBIfam" id="TIGR00757">
    <property type="entry name" value="RNaseEG"/>
    <property type="match status" value="1"/>
</dbReference>
<dbReference type="GO" id="GO:0046872">
    <property type="term" value="F:metal ion binding"/>
    <property type="evidence" value="ECO:0007669"/>
    <property type="project" value="UniProtKB-KW"/>
</dbReference>
<evidence type="ECO:0000256" key="1">
    <source>
        <dbReference type="ARBA" id="ARBA00001946"/>
    </source>
</evidence>
<dbReference type="InterPro" id="IPR004659">
    <property type="entry name" value="RNase_E/G"/>
</dbReference>
<dbReference type="GO" id="GO:0004540">
    <property type="term" value="F:RNA nuclease activity"/>
    <property type="evidence" value="ECO:0007669"/>
    <property type="project" value="InterPro"/>
</dbReference>
<dbReference type="SMART" id="SM00316">
    <property type="entry name" value="S1"/>
    <property type="match status" value="1"/>
</dbReference>
<comment type="cofactor">
    <cofactor evidence="1">
        <name>Mg(2+)</name>
        <dbReference type="ChEBI" id="CHEBI:18420"/>
    </cofactor>
</comment>
<dbReference type="OrthoDB" id="9804278at2"/>
<dbReference type="Pfam" id="PF01938">
    <property type="entry name" value="TRAM"/>
    <property type="match status" value="1"/>
</dbReference>
<dbReference type="GO" id="GO:0005737">
    <property type="term" value="C:cytoplasm"/>
    <property type="evidence" value="ECO:0007669"/>
    <property type="project" value="TreeGrafter"/>
</dbReference>
<evidence type="ECO:0000256" key="3">
    <source>
        <dbReference type="ARBA" id="ARBA00022801"/>
    </source>
</evidence>
<dbReference type="PANTHER" id="PTHR30001">
    <property type="entry name" value="RIBONUCLEASE"/>
    <property type="match status" value="1"/>
</dbReference>
<dbReference type="EC" id="3.1.26.-" evidence="7"/>